<protein>
    <submittedName>
        <fullName evidence="2">Uncharacterized protein</fullName>
    </submittedName>
</protein>
<evidence type="ECO:0000313" key="2">
    <source>
        <dbReference type="EMBL" id="SNR69955.1"/>
    </source>
</evidence>
<keyword evidence="3" id="KW-1185">Reference proteome</keyword>
<evidence type="ECO:0000313" key="3">
    <source>
        <dbReference type="Proteomes" id="UP000198415"/>
    </source>
</evidence>
<dbReference type="Proteomes" id="UP000198415">
    <property type="component" value="Unassembled WGS sequence"/>
</dbReference>
<organism evidence="2 3">
    <name type="scientific">Actinoplanes regularis</name>
    <dbReference type="NCBI Taxonomy" id="52697"/>
    <lineage>
        <taxon>Bacteria</taxon>
        <taxon>Bacillati</taxon>
        <taxon>Actinomycetota</taxon>
        <taxon>Actinomycetes</taxon>
        <taxon>Micromonosporales</taxon>
        <taxon>Micromonosporaceae</taxon>
        <taxon>Actinoplanes</taxon>
    </lineage>
</organism>
<accession>A0A238YFF6</accession>
<dbReference type="AlphaFoldDB" id="A0A238YFF6"/>
<evidence type="ECO:0000256" key="1">
    <source>
        <dbReference type="SAM" id="MobiDB-lite"/>
    </source>
</evidence>
<gene>
    <name evidence="2" type="ORF">SAMN06264365_104522</name>
</gene>
<proteinExistence type="predicted"/>
<reference evidence="2 3" key="1">
    <citation type="submission" date="2017-06" db="EMBL/GenBank/DDBJ databases">
        <authorList>
            <person name="Kim H.J."/>
            <person name="Triplett B.A."/>
        </authorList>
    </citation>
    <scope>NUCLEOTIDE SEQUENCE [LARGE SCALE GENOMIC DNA]</scope>
    <source>
        <strain evidence="2 3">DSM 43151</strain>
    </source>
</reference>
<dbReference type="EMBL" id="FZNR01000004">
    <property type="protein sequence ID" value="SNR69955.1"/>
    <property type="molecule type" value="Genomic_DNA"/>
</dbReference>
<sequence length="207" mass="22687">MIRVVERTAGTKPWDEAMSGWRSSFADPPTQLRSQRSDLLALVGRRLQAGWTGWDPARNVWRPEFPVVLVFEGGVQLELAWQKWNDLSITWNTVDLGTPPTVLSTPYEWCSSQPHPLAAVAGRTLTGWAVTESPYFDGETDLSGELPMDAVAGWSTQGLWIEFAGIGLHVYSGADANGISAEPTVPGDDGHTRVTHPQLPEDDAYVS</sequence>
<feature type="region of interest" description="Disordered" evidence="1">
    <location>
        <begin position="180"/>
        <end position="207"/>
    </location>
</feature>
<name>A0A238YFF6_9ACTN</name>